<comment type="caution">
    <text evidence="2">The sequence shown here is derived from an EMBL/GenBank/DDBJ whole genome shotgun (WGS) entry which is preliminary data.</text>
</comment>
<evidence type="ECO:0000256" key="1">
    <source>
        <dbReference type="SAM" id="MobiDB-lite"/>
    </source>
</evidence>
<organism evidence="2 3">
    <name type="scientific">Niveomyces insectorum RCEF 264</name>
    <dbReference type="NCBI Taxonomy" id="1081102"/>
    <lineage>
        <taxon>Eukaryota</taxon>
        <taxon>Fungi</taxon>
        <taxon>Dikarya</taxon>
        <taxon>Ascomycota</taxon>
        <taxon>Pezizomycotina</taxon>
        <taxon>Sordariomycetes</taxon>
        <taxon>Hypocreomycetidae</taxon>
        <taxon>Hypocreales</taxon>
        <taxon>Cordycipitaceae</taxon>
        <taxon>Niveomyces</taxon>
    </lineage>
</organism>
<accession>A0A167XWF6</accession>
<feature type="region of interest" description="Disordered" evidence="1">
    <location>
        <begin position="345"/>
        <end position="364"/>
    </location>
</feature>
<dbReference type="PANTHER" id="PTHR15492">
    <property type="entry name" value="CYCLIN D1-BINDING PROTEIN 1"/>
    <property type="match status" value="1"/>
</dbReference>
<dbReference type="InterPro" id="IPR016024">
    <property type="entry name" value="ARM-type_fold"/>
</dbReference>
<dbReference type="GO" id="GO:0005634">
    <property type="term" value="C:nucleus"/>
    <property type="evidence" value="ECO:0007669"/>
    <property type="project" value="TreeGrafter"/>
</dbReference>
<dbReference type="STRING" id="1081102.A0A167XWF6"/>
<protein>
    <submittedName>
        <fullName evidence="2">Uncharacterized protein</fullName>
    </submittedName>
</protein>
<reference evidence="2 3" key="1">
    <citation type="journal article" date="2016" name="Genome Biol. Evol.">
        <title>Divergent and convergent evolution of fungal pathogenicity.</title>
        <authorList>
            <person name="Shang Y."/>
            <person name="Xiao G."/>
            <person name="Zheng P."/>
            <person name="Cen K."/>
            <person name="Zhan S."/>
            <person name="Wang C."/>
        </authorList>
    </citation>
    <scope>NUCLEOTIDE SEQUENCE [LARGE SCALE GENOMIC DNA]</scope>
    <source>
        <strain evidence="2 3">RCEF 264</strain>
    </source>
</reference>
<dbReference type="InterPro" id="IPR026907">
    <property type="entry name" value="GCIP-like"/>
</dbReference>
<dbReference type="AlphaFoldDB" id="A0A167XWF6"/>
<dbReference type="OrthoDB" id="4088536at2759"/>
<feature type="region of interest" description="Disordered" evidence="1">
    <location>
        <begin position="170"/>
        <end position="199"/>
    </location>
</feature>
<gene>
    <name evidence="2" type="ORF">SPI_02278</name>
</gene>
<dbReference type="EMBL" id="AZHD01000003">
    <property type="protein sequence ID" value="OAA65491.1"/>
    <property type="molecule type" value="Genomic_DNA"/>
</dbReference>
<feature type="compositionally biased region" description="Basic and acidic residues" evidence="1">
    <location>
        <begin position="174"/>
        <end position="185"/>
    </location>
</feature>
<dbReference type="Proteomes" id="UP000076874">
    <property type="component" value="Unassembled WGS sequence"/>
</dbReference>
<feature type="region of interest" description="Disordered" evidence="1">
    <location>
        <begin position="45"/>
        <end position="71"/>
    </location>
</feature>
<feature type="region of interest" description="Disordered" evidence="1">
    <location>
        <begin position="249"/>
        <end position="271"/>
    </location>
</feature>
<feature type="compositionally biased region" description="Low complexity" evidence="1">
    <location>
        <begin position="45"/>
        <end position="64"/>
    </location>
</feature>
<keyword evidence="3" id="KW-1185">Reference proteome</keyword>
<dbReference type="PANTHER" id="PTHR15492:SF1">
    <property type="entry name" value="CYCLIN-D1-BINDING PROTEIN 1"/>
    <property type="match status" value="1"/>
</dbReference>
<evidence type="ECO:0000313" key="3">
    <source>
        <dbReference type="Proteomes" id="UP000076874"/>
    </source>
</evidence>
<feature type="compositionally biased region" description="Low complexity" evidence="1">
    <location>
        <begin position="353"/>
        <end position="363"/>
    </location>
</feature>
<dbReference type="SUPFAM" id="SSF48371">
    <property type="entry name" value="ARM repeat"/>
    <property type="match status" value="1"/>
</dbReference>
<sequence>MQPRAANAPSGVASLNGQVVAAVVVVQRIKQFVDGIYEQANALSKATSTPSSPSSPHAVPTTATDAVDVSTSSNDSPCEALSLAHDAATLVRAHATKIGLLIVNTPFTPSAITKVVQELLDQPVPALAQAVALCTGDRYTHRIQRDLALRCGRVLGQLQLLLEGIPTDGQVVPEAKRGGGDNSRDRKPRAGNNNGGGAVERGSFLQTGVLWSECDDVIAFAKLGVRGRFVQIVDQLADTLQDAMDELKEWDEEEDDEDDDEDDEDDDGEDGAVVEGAAEEPVDGADANQHAATQAVLDALMMGANRHIPADDPQGLRPRLAVALRKLRLVRLLCQAVVKRRLRPLPALPPAPHTSTTPSTTPPDVTVRLDRAVAILQRLPDRVGDLAAAFYALDAAAVDTALGACVDDACAAAAVLARPWDGDDTEETGDAFTAWVAKFQTELRA</sequence>
<dbReference type="Gene3D" id="1.20.1410.10">
    <property type="entry name" value="I/LWEQ domain"/>
    <property type="match status" value="1"/>
</dbReference>
<name>A0A167XWF6_9HYPO</name>
<evidence type="ECO:0000313" key="2">
    <source>
        <dbReference type="EMBL" id="OAA65491.1"/>
    </source>
</evidence>
<proteinExistence type="predicted"/>